<evidence type="ECO:0000313" key="3">
    <source>
        <dbReference type="Proteomes" id="UP000192813"/>
    </source>
</evidence>
<dbReference type="InterPro" id="IPR010178">
    <property type="entry name" value="Lit"/>
</dbReference>
<feature type="transmembrane region" description="Helical" evidence="1">
    <location>
        <begin position="103"/>
        <end position="122"/>
    </location>
</feature>
<dbReference type="RefSeq" id="WP_083067663.1">
    <property type="nucleotide sequence ID" value="NZ_JALXKY010000005.1"/>
</dbReference>
<organism evidence="2 3">
    <name type="scientific">Aerococcus viridans</name>
    <dbReference type="NCBI Taxonomy" id="1377"/>
    <lineage>
        <taxon>Bacteria</taxon>
        <taxon>Bacillati</taxon>
        <taxon>Bacillota</taxon>
        <taxon>Bacilli</taxon>
        <taxon>Lactobacillales</taxon>
        <taxon>Aerococcaceae</taxon>
        <taxon>Aerococcus</taxon>
    </lineage>
</organism>
<dbReference type="NCBIfam" id="TIGR01906">
    <property type="entry name" value="integ_TIGR01906"/>
    <property type="match status" value="1"/>
</dbReference>
<feature type="transmembrane region" description="Helical" evidence="1">
    <location>
        <begin position="21"/>
        <end position="44"/>
    </location>
</feature>
<name>A0A2J9PKL1_9LACT</name>
<feature type="transmembrane region" description="Helical" evidence="1">
    <location>
        <begin position="143"/>
        <end position="163"/>
    </location>
</feature>
<reference evidence="3" key="1">
    <citation type="submission" date="2017-12" db="EMBL/GenBank/DDBJ databases">
        <title>FDA dAtabase for Regulatory Grade micrObial Sequences (FDA-ARGOS): Supporting development and validation of Infectious Disease Dx tests.</title>
        <authorList>
            <person name="Hoffmann M."/>
            <person name="Allard M."/>
            <person name="Evans P."/>
            <person name="Brown E."/>
            <person name="Tallon L."/>
            <person name="Sadzewicz L."/>
            <person name="Sengamalay N."/>
            <person name="Ott S."/>
            <person name="Godinez A."/>
            <person name="Nagaraj S."/>
            <person name="Vavikolanu K."/>
            <person name="Aluvathingal J."/>
            <person name="Nadendla S."/>
            <person name="Sichtig H."/>
        </authorList>
    </citation>
    <scope>NUCLEOTIDE SEQUENCE [LARGE SCALE GENOMIC DNA]</scope>
    <source>
        <strain evidence="3">FDAARGOS_249</strain>
    </source>
</reference>
<evidence type="ECO:0000313" key="2">
    <source>
        <dbReference type="EMBL" id="PNL90889.1"/>
    </source>
</evidence>
<keyword evidence="1" id="KW-0812">Transmembrane</keyword>
<evidence type="ECO:0000256" key="1">
    <source>
        <dbReference type="SAM" id="Phobius"/>
    </source>
</evidence>
<protein>
    <submittedName>
        <fullName evidence="2">TIGR01906 family membrane protein</fullName>
    </submittedName>
</protein>
<dbReference type="Proteomes" id="UP000192813">
    <property type="component" value="Unassembled WGS sequence"/>
</dbReference>
<comment type="caution">
    <text evidence="2">The sequence shown here is derived from an EMBL/GenBank/DDBJ whole genome shotgun (WGS) entry which is preliminary data.</text>
</comment>
<dbReference type="EMBL" id="NBTM02000001">
    <property type="protein sequence ID" value="PNL90889.1"/>
    <property type="molecule type" value="Genomic_DNA"/>
</dbReference>
<dbReference type="Pfam" id="PF07314">
    <property type="entry name" value="Lit"/>
    <property type="match status" value="1"/>
</dbReference>
<proteinExistence type="predicted"/>
<keyword evidence="1" id="KW-1133">Transmembrane helix</keyword>
<gene>
    <name evidence="2" type="ORF">A6J77_000965</name>
</gene>
<accession>A0A2J9PKL1</accession>
<sequence>MKHSYRPGSRLLNETRLWIGILALLIFFITLAITVTIANVPLFMGSLWFSKSFEAVALSYWTVVDNYLQLLAYLNFPWIDTLVMSDFPTSASAAFHFLEVKHLFYLNYGVMAISALIGFYALHELKVTHNLWRLYWPFKKLRWLPIIVIILLIFNFNTIFIAFHEIAFNNDAWLFNPATDPIILVLHESFFLLSFVSVFLIVQLAIEWVYRIGKKAFNRQILGI</sequence>
<dbReference type="AlphaFoldDB" id="A0A2J9PKL1"/>
<feature type="transmembrane region" description="Helical" evidence="1">
    <location>
        <begin position="183"/>
        <end position="210"/>
    </location>
</feature>
<keyword evidence="1" id="KW-0472">Membrane</keyword>